<sequence length="63" mass="7204">MILITVSVLKKAVYKRNLYSCIWELIRTITLLAVKSTIDEISDNLQGIQKNYNDTNSKIENSS</sequence>
<comment type="caution">
    <text evidence="1">The sequence shown here is derived from an EMBL/GenBank/DDBJ whole genome shotgun (WGS) entry which is preliminary data.</text>
</comment>
<dbReference type="Proteomes" id="UP000234323">
    <property type="component" value="Unassembled WGS sequence"/>
</dbReference>
<gene>
    <name evidence="1" type="ORF">RhiirA4_475352</name>
</gene>
<organism evidence="1 2">
    <name type="scientific">Rhizophagus irregularis</name>
    <dbReference type="NCBI Taxonomy" id="588596"/>
    <lineage>
        <taxon>Eukaryota</taxon>
        <taxon>Fungi</taxon>
        <taxon>Fungi incertae sedis</taxon>
        <taxon>Mucoromycota</taxon>
        <taxon>Glomeromycotina</taxon>
        <taxon>Glomeromycetes</taxon>
        <taxon>Glomerales</taxon>
        <taxon>Glomeraceae</taxon>
        <taxon>Rhizophagus</taxon>
    </lineage>
</organism>
<keyword evidence="2" id="KW-1185">Reference proteome</keyword>
<name>A0A2I1HA11_9GLOM</name>
<dbReference type="EMBL" id="LLXI01001936">
    <property type="protein sequence ID" value="PKY55709.1"/>
    <property type="molecule type" value="Genomic_DNA"/>
</dbReference>
<dbReference type="AlphaFoldDB" id="A0A2I1HA11"/>
<protein>
    <submittedName>
        <fullName evidence="1">Uncharacterized protein</fullName>
    </submittedName>
</protein>
<proteinExistence type="predicted"/>
<evidence type="ECO:0000313" key="2">
    <source>
        <dbReference type="Proteomes" id="UP000234323"/>
    </source>
</evidence>
<evidence type="ECO:0000313" key="1">
    <source>
        <dbReference type="EMBL" id="PKY55709.1"/>
    </source>
</evidence>
<reference evidence="1 2" key="1">
    <citation type="submission" date="2015-10" db="EMBL/GenBank/DDBJ databases">
        <title>Genome analyses suggest a sexual origin of heterokaryosis in a supposedly ancient asexual fungus.</title>
        <authorList>
            <person name="Ropars J."/>
            <person name="Sedzielewska K."/>
            <person name="Noel J."/>
            <person name="Charron P."/>
            <person name="Farinelli L."/>
            <person name="Marton T."/>
            <person name="Kruger M."/>
            <person name="Pelin A."/>
            <person name="Brachmann A."/>
            <person name="Corradi N."/>
        </authorList>
    </citation>
    <scope>NUCLEOTIDE SEQUENCE [LARGE SCALE GENOMIC DNA]</scope>
    <source>
        <strain evidence="1 2">A4</strain>
    </source>
</reference>
<accession>A0A2I1HA11</accession>